<feature type="transmembrane region" description="Helical" evidence="1">
    <location>
        <begin position="123"/>
        <end position="145"/>
    </location>
</feature>
<keyword evidence="1" id="KW-1133">Transmembrane helix</keyword>
<feature type="transmembrane region" description="Helical" evidence="1">
    <location>
        <begin position="73"/>
        <end position="91"/>
    </location>
</feature>
<protein>
    <recommendedName>
        <fullName evidence="2">DUF1468 domain-containing protein</fullName>
    </recommendedName>
</protein>
<feature type="transmembrane region" description="Helical" evidence="1">
    <location>
        <begin position="40"/>
        <end position="61"/>
    </location>
</feature>
<evidence type="ECO:0000256" key="1">
    <source>
        <dbReference type="SAM" id="Phobius"/>
    </source>
</evidence>
<sequence length="151" mass="16470">MQRIDQLTSLVLVAVGLIVIAMTSRITYTSFTDDPGPRLFPYLGAAVLILSGLSIFVKACRDKPGSAIPVDRALMLRGAMLFALMGLYALAMKLVGFYPATPVAVFALYWMIAGASRRLWRGIVLGLATTLFIYLLFTLGLQSYLPEASLF</sequence>
<reference evidence="3 4" key="1">
    <citation type="submission" date="2019-12" db="EMBL/GenBank/DDBJ databases">
        <authorList>
            <person name="Li M."/>
        </authorList>
    </citation>
    <scope>NUCLEOTIDE SEQUENCE [LARGE SCALE GENOMIC DNA]</scope>
    <source>
        <strain evidence="3 4">GBMRC 2024</strain>
    </source>
</reference>
<dbReference type="RefSeq" id="WP_160896433.1">
    <property type="nucleotide sequence ID" value="NZ_WUMU01000026.1"/>
</dbReference>
<dbReference type="AlphaFoldDB" id="A0A6L7G9V6"/>
<organism evidence="3 4">
    <name type="scientific">Pseudooceanicola albus</name>
    <dbReference type="NCBI Taxonomy" id="2692189"/>
    <lineage>
        <taxon>Bacteria</taxon>
        <taxon>Pseudomonadati</taxon>
        <taxon>Pseudomonadota</taxon>
        <taxon>Alphaproteobacteria</taxon>
        <taxon>Rhodobacterales</taxon>
        <taxon>Paracoccaceae</taxon>
        <taxon>Pseudooceanicola</taxon>
    </lineage>
</organism>
<dbReference type="Proteomes" id="UP000477911">
    <property type="component" value="Unassembled WGS sequence"/>
</dbReference>
<keyword evidence="4" id="KW-1185">Reference proteome</keyword>
<evidence type="ECO:0000313" key="4">
    <source>
        <dbReference type="Proteomes" id="UP000477911"/>
    </source>
</evidence>
<feature type="transmembrane region" description="Helical" evidence="1">
    <location>
        <begin position="7"/>
        <end position="28"/>
    </location>
</feature>
<keyword evidence="1" id="KW-0812">Transmembrane</keyword>
<accession>A0A6L7G9V6</accession>
<evidence type="ECO:0000259" key="2">
    <source>
        <dbReference type="Pfam" id="PF07331"/>
    </source>
</evidence>
<dbReference type="EMBL" id="WUMU01000026">
    <property type="protein sequence ID" value="MXN20308.1"/>
    <property type="molecule type" value="Genomic_DNA"/>
</dbReference>
<comment type="caution">
    <text evidence="3">The sequence shown here is derived from an EMBL/GenBank/DDBJ whole genome shotgun (WGS) entry which is preliminary data.</text>
</comment>
<feature type="domain" description="DUF1468" evidence="2">
    <location>
        <begin position="9"/>
        <end position="146"/>
    </location>
</feature>
<dbReference type="InterPro" id="IPR009936">
    <property type="entry name" value="DUF1468"/>
</dbReference>
<name>A0A6L7G9V6_9RHOB</name>
<gene>
    <name evidence="3" type="ORF">GR170_20925</name>
</gene>
<dbReference type="Pfam" id="PF07331">
    <property type="entry name" value="TctB"/>
    <property type="match status" value="1"/>
</dbReference>
<feature type="transmembrane region" description="Helical" evidence="1">
    <location>
        <begin position="97"/>
        <end position="116"/>
    </location>
</feature>
<evidence type="ECO:0000313" key="3">
    <source>
        <dbReference type="EMBL" id="MXN20308.1"/>
    </source>
</evidence>
<proteinExistence type="predicted"/>
<keyword evidence="1" id="KW-0472">Membrane</keyword>